<dbReference type="EnsemblPlants" id="LPERR04G06270.2">
    <property type="protein sequence ID" value="LPERR04G06270.2"/>
    <property type="gene ID" value="LPERR04G06270"/>
</dbReference>
<accession>A0A0D9W3W5</accession>
<name>A0A0D9W3W5_9ORYZ</name>
<proteinExistence type="predicted"/>
<dbReference type="Proteomes" id="UP000032180">
    <property type="component" value="Chromosome 4"/>
</dbReference>
<dbReference type="PANTHER" id="PTHR33063">
    <property type="entry name" value="OS02G0583500 PROTEIN"/>
    <property type="match status" value="1"/>
</dbReference>
<keyword evidence="2" id="KW-1185">Reference proteome</keyword>
<evidence type="ECO:0000313" key="2">
    <source>
        <dbReference type="Proteomes" id="UP000032180"/>
    </source>
</evidence>
<protein>
    <submittedName>
        <fullName evidence="1">Uncharacterized protein</fullName>
    </submittedName>
</protein>
<reference evidence="1" key="3">
    <citation type="submission" date="2015-04" db="UniProtKB">
        <authorList>
            <consortium name="EnsemblPlants"/>
        </authorList>
    </citation>
    <scope>IDENTIFICATION</scope>
</reference>
<sequence length="87" mass="9735">MGGRRLPITVVEGKRRLDEPVQAAKFASESGVIIRAEVPILTHWKEYKEDKDLLDNFMDKLGGRLAIDKDDAPTKNACSDLLKRGIN</sequence>
<dbReference type="AlphaFoldDB" id="A0A0D9W3W5"/>
<reference evidence="2" key="2">
    <citation type="submission" date="2013-12" db="EMBL/GenBank/DDBJ databases">
        <authorList>
            <person name="Yu Y."/>
            <person name="Lee S."/>
            <person name="de Baynast K."/>
            <person name="Wissotski M."/>
            <person name="Liu L."/>
            <person name="Talag J."/>
            <person name="Goicoechea J."/>
            <person name="Angelova A."/>
            <person name="Jetty R."/>
            <person name="Kudrna D."/>
            <person name="Golser W."/>
            <person name="Rivera L."/>
            <person name="Zhang J."/>
            <person name="Wing R."/>
        </authorList>
    </citation>
    <scope>NUCLEOTIDE SEQUENCE</scope>
</reference>
<dbReference type="HOGENOM" id="CLU_2417536_0_0_1"/>
<evidence type="ECO:0000313" key="1">
    <source>
        <dbReference type="EnsemblPlants" id="LPERR04G06270.2"/>
    </source>
</evidence>
<dbReference type="Gramene" id="LPERR04G06270.2">
    <property type="protein sequence ID" value="LPERR04G06270.2"/>
    <property type="gene ID" value="LPERR04G06270"/>
</dbReference>
<organism evidence="1 2">
    <name type="scientific">Leersia perrieri</name>
    <dbReference type="NCBI Taxonomy" id="77586"/>
    <lineage>
        <taxon>Eukaryota</taxon>
        <taxon>Viridiplantae</taxon>
        <taxon>Streptophyta</taxon>
        <taxon>Embryophyta</taxon>
        <taxon>Tracheophyta</taxon>
        <taxon>Spermatophyta</taxon>
        <taxon>Magnoliopsida</taxon>
        <taxon>Liliopsida</taxon>
        <taxon>Poales</taxon>
        <taxon>Poaceae</taxon>
        <taxon>BOP clade</taxon>
        <taxon>Oryzoideae</taxon>
        <taxon>Oryzeae</taxon>
        <taxon>Oryzinae</taxon>
        <taxon>Leersia</taxon>
    </lineage>
</organism>
<reference evidence="1 2" key="1">
    <citation type="submission" date="2012-08" db="EMBL/GenBank/DDBJ databases">
        <title>Oryza genome evolution.</title>
        <authorList>
            <person name="Wing R.A."/>
        </authorList>
    </citation>
    <scope>NUCLEOTIDE SEQUENCE</scope>
</reference>
<dbReference type="PANTHER" id="PTHR33063:SF15">
    <property type="entry name" value="TRANSPOSASE, PTTA_EN_SPM, PLANT"/>
    <property type="match status" value="1"/>
</dbReference>